<organism evidence="2 3">
    <name type="scientific">Sphaerisporangium rubeum</name>
    <dbReference type="NCBI Taxonomy" id="321317"/>
    <lineage>
        <taxon>Bacteria</taxon>
        <taxon>Bacillati</taxon>
        <taxon>Actinomycetota</taxon>
        <taxon>Actinomycetes</taxon>
        <taxon>Streptosporangiales</taxon>
        <taxon>Streptosporangiaceae</taxon>
        <taxon>Sphaerisporangium</taxon>
    </lineage>
</organism>
<dbReference type="Pfam" id="PF07155">
    <property type="entry name" value="ECF-ribofla_trS"/>
    <property type="match status" value="1"/>
</dbReference>
<gene>
    <name evidence="2" type="ORF">BJ992_002142</name>
</gene>
<dbReference type="Proteomes" id="UP000555564">
    <property type="component" value="Unassembled WGS sequence"/>
</dbReference>
<keyword evidence="1" id="KW-0812">Transmembrane</keyword>
<comment type="caution">
    <text evidence="2">The sequence shown here is derived from an EMBL/GenBank/DDBJ whole genome shotgun (WGS) entry which is preliminary data.</text>
</comment>
<keyword evidence="3" id="KW-1185">Reference proteome</keyword>
<evidence type="ECO:0000313" key="3">
    <source>
        <dbReference type="Proteomes" id="UP000555564"/>
    </source>
</evidence>
<keyword evidence="1" id="KW-1133">Transmembrane helix</keyword>
<dbReference type="Gene3D" id="1.10.1760.20">
    <property type="match status" value="1"/>
</dbReference>
<dbReference type="PANTHER" id="PTHR37815:SF3">
    <property type="entry name" value="UPF0397 PROTEIN SPR0429"/>
    <property type="match status" value="1"/>
</dbReference>
<evidence type="ECO:0000313" key="2">
    <source>
        <dbReference type="EMBL" id="MBB6472711.1"/>
    </source>
</evidence>
<dbReference type="AlphaFoldDB" id="A0A7X0ICP4"/>
<reference evidence="2 3" key="1">
    <citation type="submission" date="2020-08" db="EMBL/GenBank/DDBJ databases">
        <title>Sequencing the genomes of 1000 actinobacteria strains.</title>
        <authorList>
            <person name="Klenk H.-P."/>
        </authorList>
    </citation>
    <scope>NUCLEOTIDE SEQUENCE [LARGE SCALE GENOMIC DNA]</scope>
    <source>
        <strain evidence="2 3">DSM 44936</strain>
    </source>
</reference>
<dbReference type="GO" id="GO:0016020">
    <property type="term" value="C:membrane"/>
    <property type="evidence" value="ECO:0007669"/>
    <property type="project" value="InterPro"/>
</dbReference>
<protein>
    <submittedName>
        <fullName evidence="2">Energy-coupling factor transport system substrate-specific component</fullName>
    </submittedName>
</protein>
<accession>A0A7X0ICP4</accession>
<feature type="transmembrane region" description="Helical" evidence="1">
    <location>
        <begin position="23"/>
        <end position="44"/>
    </location>
</feature>
<dbReference type="PANTHER" id="PTHR37815">
    <property type="entry name" value="UPF0397 PROTEIN BC_2624-RELATED"/>
    <property type="match status" value="1"/>
</dbReference>
<dbReference type="InterPro" id="IPR009825">
    <property type="entry name" value="ECF_substrate-spec-like"/>
</dbReference>
<feature type="transmembrane region" description="Helical" evidence="1">
    <location>
        <begin position="162"/>
        <end position="181"/>
    </location>
</feature>
<proteinExistence type="predicted"/>
<feature type="transmembrane region" description="Helical" evidence="1">
    <location>
        <begin position="119"/>
        <end position="142"/>
    </location>
</feature>
<keyword evidence="1" id="KW-0472">Membrane</keyword>
<sequence length="190" mass="20056">MTAESAGATAPREPLFAISSRTVVFGAVGAALYAVLGLFSFIIPGTQNVTVRPAFALVPFFGKRFGVIAGFFVGFVGNVIIDLIQGSGLTYWNWSVANGLVGAIAGLIFAYIRPSRSEAVRLLVTAIGSLVATALGLLFVITDIWVQGISFETFVTLNYLPALFANAVAVVVLTPALDAIWEPLSKRTGR</sequence>
<dbReference type="EMBL" id="JACHIU010000001">
    <property type="protein sequence ID" value="MBB6472711.1"/>
    <property type="molecule type" value="Genomic_DNA"/>
</dbReference>
<feature type="transmembrane region" description="Helical" evidence="1">
    <location>
        <begin position="91"/>
        <end position="112"/>
    </location>
</feature>
<feature type="transmembrane region" description="Helical" evidence="1">
    <location>
        <begin position="65"/>
        <end position="85"/>
    </location>
</feature>
<name>A0A7X0ICP4_9ACTN</name>
<evidence type="ECO:0000256" key="1">
    <source>
        <dbReference type="SAM" id="Phobius"/>
    </source>
</evidence>
<dbReference type="RefSeq" id="WP_184980008.1">
    <property type="nucleotide sequence ID" value="NZ_BAAALO010000036.1"/>
</dbReference>